<evidence type="ECO:0000259" key="3">
    <source>
        <dbReference type="Pfam" id="PF10342"/>
    </source>
</evidence>
<dbReference type="EMBL" id="MU858197">
    <property type="protein sequence ID" value="KAK4209668.1"/>
    <property type="molecule type" value="Genomic_DNA"/>
</dbReference>
<gene>
    <name evidence="4" type="ORF">QBC37DRAFT_429949</name>
</gene>
<reference evidence="4" key="2">
    <citation type="submission" date="2023-05" db="EMBL/GenBank/DDBJ databases">
        <authorList>
            <consortium name="Lawrence Berkeley National Laboratory"/>
            <person name="Steindorff A."/>
            <person name="Hensen N."/>
            <person name="Bonometti L."/>
            <person name="Westerberg I."/>
            <person name="Brannstrom I.O."/>
            <person name="Guillou S."/>
            <person name="Cros-Aarteil S."/>
            <person name="Calhoun S."/>
            <person name="Haridas S."/>
            <person name="Kuo A."/>
            <person name="Mondo S."/>
            <person name="Pangilinan J."/>
            <person name="Riley R."/>
            <person name="Labutti K."/>
            <person name="Andreopoulos B."/>
            <person name="Lipzen A."/>
            <person name="Chen C."/>
            <person name="Yanf M."/>
            <person name="Daum C."/>
            <person name="Ng V."/>
            <person name="Clum A."/>
            <person name="Ohm R."/>
            <person name="Martin F."/>
            <person name="Silar P."/>
            <person name="Natvig D."/>
            <person name="Lalanne C."/>
            <person name="Gautier V."/>
            <person name="Ament-Velasquez S.L."/>
            <person name="Kruys A."/>
            <person name="Hutchinson M.I."/>
            <person name="Powell A.J."/>
            <person name="Barry K."/>
            <person name="Miller A.N."/>
            <person name="Grigoriev I.V."/>
            <person name="Debuchy R."/>
            <person name="Gladieux P."/>
            <person name="Thoren M.H."/>
            <person name="Johannesson H."/>
        </authorList>
    </citation>
    <scope>NUCLEOTIDE SEQUENCE</scope>
    <source>
        <strain evidence="4">PSN293</strain>
    </source>
</reference>
<feature type="signal peptide" evidence="2">
    <location>
        <begin position="1"/>
        <end position="16"/>
    </location>
</feature>
<proteinExistence type="predicted"/>
<reference evidence="4" key="1">
    <citation type="journal article" date="2023" name="Mol. Phylogenet. Evol.">
        <title>Genome-scale phylogeny and comparative genomics of the fungal order Sordariales.</title>
        <authorList>
            <person name="Hensen N."/>
            <person name="Bonometti L."/>
            <person name="Westerberg I."/>
            <person name="Brannstrom I.O."/>
            <person name="Guillou S."/>
            <person name="Cros-Aarteil S."/>
            <person name="Calhoun S."/>
            <person name="Haridas S."/>
            <person name="Kuo A."/>
            <person name="Mondo S."/>
            <person name="Pangilinan J."/>
            <person name="Riley R."/>
            <person name="LaButti K."/>
            <person name="Andreopoulos B."/>
            <person name="Lipzen A."/>
            <person name="Chen C."/>
            <person name="Yan M."/>
            <person name="Daum C."/>
            <person name="Ng V."/>
            <person name="Clum A."/>
            <person name="Steindorff A."/>
            <person name="Ohm R.A."/>
            <person name="Martin F."/>
            <person name="Silar P."/>
            <person name="Natvig D.O."/>
            <person name="Lalanne C."/>
            <person name="Gautier V."/>
            <person name="Ament-Velasquez S.L."/>
            <person name="Kruys A."/>
            <person name="Hutchinson M.I."/>
            <person name="Powell A.J."/>
            <person name="Barry K."/>
            <person name="Miller A.N."/>
            <person name="Grigoriev I.V."/>
            <person name="Debuchy R."/>
            <person name="Gladieux P."/>
            <person name="Hiltunen Thoren M."/>
            <person name="Johannesson H."/>
        </authorList>
    </citation>
    <scope>NUCLEOTIDE SEQUENCE</scope>
    <source>
        <strain evidence="4">PSN293</strain>
    </source>
</reference>
<evidence type="ECO:0000256" key="2">
    <source>
        <dbReference type="SAM" id="SignalP"/>
    </source>
</evidence>
<name>A0AAN6XZX0_9PEZI</name>
<protein>
    <submittedName>
        <fullName evidence="4">Extracellular proline-serine rich protein</fullName>
    </submittedName>
</protein>
<dbReference type="AlphaFoldDB" id="A0AAN6XZX0"/>
<dbReference type="PANTHER" id="PTHR35185">
    <property type="entry name" value="SERINE/THREONINE-RICH PROTEIN ADG2-RELATED"/>
    <property type="match status" value="1"/>
</dbReference>
<feature type="domain" description="Yeast cell wall synthesis Kre9/Knh1-like N-terminal" evidence="3">
    <location>
        <begin position="22"/>
        <end position="110"/>
    </location>
</feature>
<dbReference type="Pfam" id="PF10342">
    <property type="entry name" value="Kre9_KNH"/>
    <property type="match status" value="1"/>
</dbReference>
<evidence type="ECO:0000313" key="4">
    <source>
        <dbReference type="EMBL" id="KAK4209668.1"/>
    </source>
</evidence>
<dbReference type="InterPro" id="IPR018466">
    <property type="entry name" value="Kre9/Knh1-like_N"/>
</dbReference>
<feature type="chain" id="PRO_5042943178" evidence="2">
    <location>
        <begin position="17"/>
        <end position="245"/>
    </location>
</feature>
<sequence>MRAFSLIALAAPLVSAIQFTAPELNATISKGEKYTLTWDTVDTDPSSFSVFLVNFVDWPPSYTALATDLETAAGSAEVTVPCSTPSSYGFQFNAINGTNVYVIYAQTEKFFVDGGPCEDAPVPSPSTCAPPATVTVTVSTTLSHSLYSNHSATTSAPSSLYPTIIPSAGKCPDTIGWGESGYHNPVTLTSVPHPEYPVATVYPPATTSAPAYKAKGDGKKYGVTSTIYQTVYKDLSEVEDGECFC</sequence>
<evidence type="ECO:0000256" key="1">
    <source>
        <dbReference type="ARBA" id="ARBA00022729"/>
    </source>
</evidence>
<keyword evidence="5" id="KW-1185">Reference proteome</keyword>
<dbReference type="Proteomes" id="UP001301769">
    <property type="component" value="Unassembled WGS sequence"/>
</dbReference>
<dbReference type="InterPro" id="IPR052479">
    <property type="entry name" value="GPI-anchor_Adhesion_Reg"/>
</dbReference>
<accession>A0AAN6XZX0</accession>
<evidence type="ECO:0000313" key="5">
    <source>
        <dbReference type="Proteomes" id="UP001301769"/>
    </source>
</evidence>
<dbReference type="PANTHER" id="PTHR35185:SF2">
    <property type="entry name" value="EXTRACELLULAR PROLINE-SERINE RICH PROTEIN (AFU_ORTHOLOGUE AFUA_8G07090)"/>
    <property type="match status" value="1"/>
</dbReference>
<comment type="caution">
    <text evidence="4">The sequence shown here is derived from an EMBL/GenBank/DDBJ whole genome shotgun (WGS) entry which is preliminary data.</text>
</comment>
<organism evidence="4 5">
    <name type="scientific">Rhypophila decipiens</name>
    <dbReference type="NCBI Taxonomy" id="261697"/>
    <lineage>
        <taxon>Eukaryota</taxon>
        <taxon>Fungi</taxon>
        <taxon>Dikarya</taxon>
        <taxon>Ascomycota</taxon>
        <taxon>Pezizomycotina</taxon>
        <taxon>Sordariomycetes</taxon>
        <taxon>Sordariomycetidae</taxon>
        <taxon>Sordariales</taxon>
        <taxon>Naviculisporaceae</taxon>
        <taxon>Rhypophila</taxon>
    </lineage>
</organism>
<keyword evidence="1 2" id="KW-0732">Signal</keyword>